<evidence type="ECO:0000313" key="3">
    <source>
        <dbReference type="Proteomes" id="UP001321760"/>
    </source>
</evidence>
<gene>
    <name evidence="2" type="ORF">QBC34DRAFT_411918</name>
</gene>
<dbReference type="Proteomes" id="UP001321760">
    <property type="component" value="Unassembled WGS sequence"/>
</dbReference>
<dbReference type="PANTHER" id="PTHR33112:SF13">
    <property type="entry name" value="HETEROKARYON INCOMPATIBILITY DOMAIN-CONTAINING PROTEIN"/>
    <property type="match status" value="1"/>
</dbReference>
<sequence length="689" mass="77628">MVCTICGDFVGKGELQDASSSSELLESSRDWKVLDLTWQDLLVSAKTCYICEIIVRGSRRCFDQHHVKEMDIAKVGIHFYYQNRFDVEGQHDPEKQICFQLKDGTRFEVEMFATEDEECVVPDAWESIPTFFRTTPSTDSDAALDKAKEWIEECLRPDDAWECGSDEDSETTQAHEFCNSPANPLLPSRVVDVGLDTGVVRLVETKGQSGLYICLSHCWGKAQIITTTGSTLADRLTSIPLDLLSNTFRDAVLFTRRLGIRYIWIDSLCIIQDSRLDWEIESAKMSDIYSNAHLTIAATHAHSGLGGMFHGTPDIHITGTTPAGEPYMLYFRERIDHHLEAIPVPGDTGHATIDHYPLLTRGWVYQERMLSTRVLHFGYHELWFECRSYLNCECYRIQYGSAANNPTPVTKRLHADALDSVIPGREWHVVMRYYIARLWRTMVSAYVSLGLTQYSDRLPAMAGLAKHMAARRKSRYFAGLWEDALSDDLLWSVCMDVKEKKGRPGGRTAPTWSWASVQTHVLYTDEIIYFTNASYTEGTRDPESFEHFATVEGCSVTPAAVDEFGGIKEGVLRVRGLLVEGILASEEAVLLAEVESFPFFADYALHEPGPDQVLPGAKVLCMRMSRLESSGRQFFVWLVLRPCAERGHGDNAFERIGSIRLRAETSGEKCKDPLTSVYGFGSEETITVV</sequence>
<reference evidence="2" key="1">
    <citation type="journal article" date="2023" name="Mol. Phylogenet. Evol.">
        <title>Genome-scale phylogeny and comparative genomics of the fungal order Sordariales.</title>
        <authorList>
            <person name="Hensen N."/>
            <person name="Bonometti L."/>
            <person name="Westerberg I."/>
            <person name="Brannstrom I.O."/>
            <person name="Guillou S."/>
            <person name="Cros-Aarteil S."/>
            <person name="Calhoun S."/>
            <person name="Haridas S."/>
            <person name="Kuo A."/>
            <person name="Mondo S."/>
            <person name="Pangilinan J."/>
            <person name="Riley R."/>
            <person name="LaButti K."/>
            <person name="Andreopoulos B."/>
            <person name="Lipzen A."/>
            <person name="Chen C."/>
            <person name="Yan M."/>
            <person name="Daum C."/>
            <person name="Ng V."/>
            <person name="Clum A."/>
            <person name="Steindorff A."/>
            <person name="Ohm R.A."/>
            <person name="Martin F."/>
            <person name="Silar P."/>
            <person name="Natvig D.O."/>
            <person name="Lalanne C."/>
            <person name="Gautier V."/>
            <person name="Ament-Velasquez S.L."/>
            <person name="Kruys A."/>
            <person name="Hutchinson M.I."/>
            <person name="Powell A.J."/>
            <person name="Barry K."/>
            <person name="Miller A.N."/>
            <person name="Grigoriev I.V."/>
            <person name="Debuchy R."/>
            <person name="Gladieux P."/>
            <person name="Hiltunen Thoren M."/>
            <person name="Johannesson H."/>
        </authorList>
    </citation>
    <scope>NUCLEOTIDE SEQUENCE</scope>
    <source>
        <strain evidence="2">PSN243</strain>
    </source>
</reference>
<organism evidence="2 3">
    <name type="scientific">Podospora aff. communis PSN243</name>
    <dbReference type="NCBI Taxonomy" id="3040156"/>
    <lineage>
        <taxon>Eukaryota</taxon>
        <taxon>Fungi</taxon>
        <taxon>Dikarya</taxon>
        <taxon>Ascomycota</taxon>
        <taxon>Pezizomycotina</taxon>
        <taxon>Sordariomycetes</taxon>
        <taxon>Sordariomycetidae</taxon>
        <taxon>Sordariales</taxon>
        <taxon>Podosporaceae</taxon>
        <taxon>Podospora</taxon>
    </lineage>
</organism>
<evidence type="ECO:0000313" key="2">
    <source>
        <dbReference type="EMBL" id="KAK4446338.1"/>
    </source>
</evidence>
<keyword evidence="3" id="KW-1185">Reference proteome</keyword>
<dbReference type="PANTHER" id="PTHR33112">
    <property type="entry name" value="DOMAIN PROTEIN, PUTATIVE-RELATED"/>
    <property type="match status" value="1"/>
</dbReference>
<evidence type="ECO:0000259" key="1">
    <source>
        <dbReference type="Pfam" id="PF06985"/>
    </source>
</evidence>
<dbReference type="Pfam" id="PF06985">
    <property type="entry name" value="HET"/>
    <property type="match status" value="1"/>
</dbReference>
<dbReference type="EMBL" id="MU865958">
    <property type="protein sequence ID" value="KAK4446338.1"/>
    <property type="molecule type" value="Genomic_DNA"/>
</dbReference>
<accession>A0AAV9GG35</accession>
<name>A0AAV9GG35_9PEZI</name>
<dbReference type="InterPro" id="IPR010730">
    <property type="entry name" value="HET"/>
</dbReference>
<dbReference type="AlphaFoldDB" id="A0AAV9GG35"/>
<protein>
    <submittedName>
        <fullName evidence="2">Het domain-containing protein</fullName>
    </submittedName>
</protein>
<comment type="caution">
    <text evidence="2">The sequence shown here is derived from an EMBL/GenBank/DDBJ whole genome shotgun (WGS) entry which is preliminary data.</text>
</comment>
<reference evidence="2" key="2">
    <citation type="submission" date="2023-05" db="EMBL/GenBank/DDBJ databases">
        <authorList>
            <consortium name="Lawrence Berkeley National Laboratory"/>
            <person name="Steindorff A."/>
            <person name="Hensen N."/>
            <person name="Bonometti L."/>
            <person name="Westerberg I."/>
            <person name="Brannstrom I.O."/>
            <person name="Guillou S."/>
            <person name="Cros-Aarteil S."/>
            <person name="Calhoun S."/>
            <person name="Haridas S."/>
            <person name="Kuo A."/>
            <person name="Mondo S."/>
            <person name="Pangilinan J."/>
            <person name="Riley R."/>
            <person name="Labutti K."/>
            <person name="Andreopoulos B."/>
            <person name="Lipzen A."/>
            <person name="Chen C."/>
            <person name="Yanf M."/>
            <person name="Daum C."/>
            <person name="Ng V."/>
            <person name="Clum A."/>
            <person name="Ohm R."/>
            <person name="Martin F."/>
            <person name="Silar P."/>
            <person name="Natvig D."/>
            <person name="Lalanne C."/>
            <person name="Gautier V."/>
            <person name="Ament-Velasquez S.L."/>
            <person name="Kruys A."/>
            <person name="Hutchinson M.I."/>
            <person name="Powell A.J."/>
            <person name="Barry K."/>
            <person name="Miller A.N."/>
            <person name="Grigoriev I.V."/>
            <person name="Debuchy R."/>
            <person name="Gladieux P."/>
            <person name="Thoren M.H."/>
            <person name="Johannesson H."/>
        </authorList>
    </citation>
    <scope>NUCLEOTIDE SEQUENCE</scope>
    <source>
        <strain evidence="2">PSN243</strain>
    </source>
</reference>
<proteinExistence type="predicted"/>
<feature type="domain" description="Heterokaryon incompatibility" evidence="1">
    <location>
        <begin position="212"/>
        <end position="367"/>
    </location>
</feature>